<sequence>HLSAKMHISFFFLFESSLLTDEMVMIMCGKTNTMPFRWFTEMCVHGYLVVRSFLYLGMRFGTIFKGFVYWYVYPSMNEKEAAAFIIKVIQNCFLSRAKHDMIQYYQNYHYVPDLPCSRVMGASG</sequence>
<reference evidence="1" key="3">
    <citation type="submission" date="2020-05" db="EMBL/GenBank/DDBJ databases">
        <title>Electrophorus electricus (electric eel) genome, fEleEle1, primary haplotype.</title>
        <authorList>
            <person name="Myers G."/>
            <person name="Meyer A."/>
            <person name="Fedrigo O."/>
            <person name="Formenti G."/>
            <person name="Rhie A."/>
            <person name="Tracey A."/>
            <person name="Sims Y."/>
            <person name="Jarvis E.D."/>
        </authorList>
    </citation>
    <scope>NUCLEOTIDE SEQUENCE [LARGE SCALE GENOMIC DNA]</scope>
</reference>
<dbReference type="Ensembl" id="ENSEEET00000010454.2">
    <property type="protein sequence ID" value="ENSEEEP00000010332.2"/>
    <property type="gene ID" value="ENSEEEG00000005235.2"/>
</dbReference>
<evidence type="ECO:0000313" key="1">
    <source>
        <dbReference type="Ensembl" id="ENSEEEP00000010332.2"/>
    </source>
</evidence>
<proteinExistence type="predicted"/>
<reference evidence="2" key="1">
    <citation type="journal article" date="2014" name="Science">
        <title>Nonhuman genetics. Genomic basis for the convergent evolution of electric organs.</title>
        <authorList>
            <person name="Gallant J.R."/>
            <person name="Traeger L.L."/>
            <person name="Volkening J.D."/>
            <person name="Moffett H."/>
            <person name="Chen P.H."/>
            <person name="Novina C.D."/>
            <person name="Phillips G.N.Jr."/>
            <person name="Anand R."/>
            <person name="Wells G.B."/>
            <person name="Pinch M."/>
            <person name="Guth R."/>
            <person name="Unguez G.A."/>
            <person name="Albert J.S."/>
            <person name="Zakon H.H."/>
            <person name="Samanta M.P."/>
            <person name="Sussman M.R."/>
        </authorList>
    </citation>
    <scope>NUCLEOTIDE SEQUENCE [LARGE SCALE GENOMIC DNA]</scope>
</reference>
<name>A0A4W4EE36_ELEEL</name>
<reference evidence="2" key="2">
    <citation type="journal article" date="2017" name="Sci. Adv.">
        <title>A tail of two voltages: Proteomic comparison of the three electric organs of the electric eel.</title>
        <authorList>
            <person name="Traeger L.L."/>
            <person name="Sabat G."/>
            <person name="Barrett-Wilt G.A."/>
            <person name="Wells G.B."/>
            <person name="Sussman M.R."/>
        </authorList>
    </citation>
    <scope>NUCLEOTIDE SEQUENCE [LARGE SCALE GENOMIC DNA]</scope>
</reference>
<organism evidence="1 2">
    <name type="scientific">Electrophorus electricus</name>
    <name type="common">Electric eel</name>
    <name type="synonym">Gymnotus electricus</name>
    <dbReference type="NCBI Taxonomy" id="8005"/>
    <lineage>
        <taxon>Eukaryota</taxon>
        <taxon>Metazoa</taxon>
        <taxon>Chordata</taxon>
        <taxon>Craniata</taxon>
        <taxon>Vertebrata</taxon>
        <taxon>Euteleostomi</taxon>
        <taxon>Actinopterygii</taxon>
        <taxon>Neopterygii</taxon>
        <taxon>Teleostei</taxon>
        <taxon>Ostariophysi</taxon>
        <taxon>Gymnotiformes</taxon>
        <taxon>Gymnotoidei</taxon>
        <taxon>Gymnotidae</taxon>
        <taxon>Electrophorus</taxon>
    </lineage>
</organism>
<evidence type="ECO:0000313" key="2">
    <source>
        <dbReference type="Proteomes" id="UP000314983"/>
    </source>
</evidence>
<reference evidence="1" key="5">
    <citation type="submission" date="2025-09" db="UniProtKB">
        <authorList>
            <consortium name="Ensembl"/>
        </authorList>
    </citation>
    <scope>IDENTIFICATION</scope>
</reference>
<dbReference type="Proteomes" id="UP000314983">
    <property type="component" value="Chromosome 23"/>
</dbReference>
<keyword evidence="2" id="KW-1185">Reference proteome</keyword>
<reference evidence="1" key="4">
    <citation type="submission" date="2025-08" db="UniProtKB">
        <authorList>
            <consortium name="Ensembl"/>
        </authorList>
    </citation>
    <scope>IDENTIFICATION</scope>
</reference>
<dbReference type="STRING" id="8005.ENSEEEP00000010332"/>
<accession>A0A4W4EE36</accession>
<protein>
    <submittedName>
        <fullName evidence="1">Uncharacterized protein</fullName>
    </submittedName>
</protein>
<dbReference type="AlphaFoldDB" id="A0A4W4EE36"/>